<keyword evidence="4" id="KW-0963">Cytoplasm</keyword>
<dbReference type="GO" id="GO:0005856">
    <property type="term" value="C:cytoskeleton"/>
    <property type="evidence" value="ECO:0007669"/>
    <property type="project" value="UniProtKB-SubCell"/>
</dbReference>
<evidence type="ECO:0000256" key="3">
    <source>
        <dbReference type="ARBA" id="ARBA00011583"/>
    </source>
</evidence>
<dbReference type="CDD" id="cd00148">
    <property type="entry name" value="PROF"/>
    <property type="match status" value="1"/>
</dbReference>
<evidence type="ECO:0000256" key="2">
    <source>
        <dbReference type="ARBA" id="ARBA00010058"/>
    </source>
</evidence>
<evidence type="ECO:0000256" key="5">
    <source>
        <dbReference type="ARBA" id="ARBA00023203"/>
    </source>
</evidence>
<dbReference type="Proteomes" id="UP000054630">
    <property type="component" value="Unassembled WGS sequence"/>
</dbReference>
<keyword evidence="6" id="KW-0206">Cytoskeleton</keyword>
<dbReference type="AlphaFoldDB" id="A0A0V0SEE9"/>
<sequence length="141" mass="15699">LSNKKNHNNNLEIETMSWNDLVQNNLIGTQCVSKAAICSLDGQIWGVSENFQLTQQEALAAANAFKNKEGIQANGLKLEGKKYFVLQADDERIIGKRESSGFFVYKTASTIIISIYQDGIQPEQCSKHTGALADHFRRTGY</sequence>
<protein>
    <recommendedName>
        <fullName evidence="7">Profilin</fullName>
    </recommendedName>
</protein>
<dbReference type="GO" id="GO:0003785">
    <property type="term" value="F:actin monomer binding"/>
    <property type="evidence" value="ECO:0007669"/>
    <property type="project" value="TreeGrafter"/>
</dbReference>
<comment type="subcellular location">
    <subcellularLocation>
        <location evidence="1">Cytoplasm</location>
        <location evidence="1">Cytoskeleton</location>
    </subcellularLocation>
</comment>
<evidence type="ECO:0000313" key="8">
    <source>
        <dbReference type="EMBL" id="KRX24645.1"/>
    </source>
</evidence>
<evidence type="ECO:0000256" key="4">
    <source>
        <dbReference type="ARBA" id="ARBA00022490"/>
    </source>
</evidence>
<evidence type="ECO:0000256" key="6">
    <source>
        <dbReference type="ARBA" id="ARBA00023212"/>
    </source>
</evidence>
<dbReference type="InterPro" id="IPR005455">
    <property type="entry name" value="PFN_euk"/>
</dbReference>
<feature type="non-terminal residue" evidence="8">
    <location>
        <position position="1"/>
    </location>
</feature>
<dbReference type="Pfam" id="PF00235">
    <property type="entry name" value="Profilin"/>
    <property type="match status" value="1"/>
</dbReference>
<name>A0A0V0SEE9_9BILA</name>
<dbReference type="PANTHER" id="PTHR11604">
    <property type="entry name" value="PROFILIN"/>
    <property type="match status" value="1"/>
</dbReference>
<comment type="subunit">
    <text evidence="3">Occurs in many kinds of cells as a complex with monomeric actin in a 1:1 ratio.</text>
</comment>
<keyword evidence="5 7" id="KW-0009">Actin-binding</keyword>
<dbReference type="EMBL" id="JYDL01000016">
    <property type="protein sequence ID" value="KRX24645.1"/>
    <property type="molecule type" value="Genomic_DNA"/>
</dbReference>
<dbReference type="SMART" id="SM00392">
    <property type="entry name" value="PROF"/>
    <property type="match status" value="1"/>
</dbReference>
<gene>
    <name evidence="8" type="primary">pfn-3</name>
    <name evidence="8" type="ORF">T07_14628</name>
</gene>
<dbReference type="STRING" id="6336.A0A0V0SEE9"/>
<dbReference type="GO" id="GO:0005938">
    <property type="term" value="C:cell cortex"/>
    <property type="evidence" value="ECO:0007669"/>
    <property type="project" value="TreeGrafter"/>
</dbReference>
<dbReference type="PANTHER" id="PTHR11604:SF0">
    <property type="entry name" value="PROFILIN"/>
    <property type="match status" value="1"/>
</dbReference>
<dbReference type="OrthoDB" id="421374at2759"/>
<evidence type="ECO:0000256" key="7">
    <source>
        <dbReference type="RuleBase" id="RU003909"/>
    </source>
</evidence>
<dbReference type="InterPro" id="IPR048278">
    <property type="entry name" value="PFN"/>
</dbReference>
<dbReference type="SUPFAM" id="SSF55770">
    <property type="entry name" value="Profilin (actin-binding protein)"/>
    <property type="match status" value="1"/>
</dbReference>
<evidence type="ECO:0000313" key="9">
    <source>
        <dbReference type="Proteomes" id="UP000054630"/>
    </source>
</evidence>
<comment type="caution">
    <text evidence="8">The sequence shown here is derived from an EMBL/GenBank/DDBJ whole genome shotgun (WGS) entry which is preliminary data.</text>
</comment>
<evidence type="ECO:0000256" key="1">
    <source>
        <dbReference type="ARBA" id="ARBA00004245"/>
    </source>
</evidence>
<dbReference type="InterPro" id="IPR036140">
    <property type="entry name" value="PFN_sf"/>
</dbReference>
<reference evidence="8 9" key="1">
    <citation type="submission" date="2015-01" db="EMBL/GenBank/DDBJ databases">
        <title>Evolution of Trichinella species and genotypes.</title>
        <authorList>
            <person name="Korhonen P.K."/>
            <person name="Edoardo P."/>
            <person name="Giuseppe L.R."/>
            <person name="Gasser R.B."/>
        </authorList>
    </citation>
    <scope>NUCLEOTIDE SEQUENCE [LARGE SCALE GENOMIC DNA]</scope>
    <source>
        <strain evidence="8">ISS37</strain>
    </source>
</reference>
<dbReference type="Gene3D" id="3.30.450.30">
    <property type="entry name" value="Dynein light chain 2a, cytoplasmic"/>
    <property type="match status" value="1"/>
</dbReference>
<proteinExistence type="inferred from homology"/>
<accession>A0A0V0SEE9</accession>
<organism evidence="8 9">
    <name type="scientific">Trichinella nelsoni</name>
    <dbReference type="NCBI Taxonomy" id="6336"/>
    <lineage>
        <taxon>Eukaryota</taxon>
        <taxon>Metazoa</taxon>
        <taxon>Ecdysozoa</taxon>
        <taxon>Nematoda</taxon>
        <taxon>Enoplea</taxon>
        <taxon>Dorylaimia</taxon>
        <taxon>Trichinellida</taxon>
        <taxon>Trichinellidae</taxon>
        <taxon>Trichinella</taxon>
    </lineage>
</organism>
<dbReference type="PRINTS" id="PR00392">
    <property type="entry name" value="PROFILIN"/>
</dbReference>
<keyword evidence="9" id="KW-1185">Reference proteome</keyword>
<comment type="similarity">
    <text evidence="2 7">Belongs to the profilin family.</text>
</comment>